<evidence type="ECO:0000256" key="5">
    <source>
        <dbReference type="ARBA" id="ARBA00023315"/>
    </source>
</evidence>
<evidence type="ECO:0000256" key="1">
    <source>
        <dbReference type="ARBA" id="ARBA00007707"/>
    </source>
</evidence>
<gene>
    <name evidence="10" type="ORF">COV59_01670</name>
</gene>
<evidence type="ECO:0000313" key="10">
    <source>
        <dbReference type="EMBL" id="PIR04324.1"/>
    </source>
</evidence>
<dbReference type="PANTHER" id="PTHR43584">
    <property type="entry name" value="NUCLEOTIDYL TRANSFERASE"/>
    <property type="match status" value="1"/>
</dbReference>
<comment type="caution">
    <text evidence="10">The sequence shown here is derived from an EMBL/GenBank/DDBJ whole genome shotgun (WGS) entry which is preliminary data.</text>
</comment>
<comment type="catalytic activity">
    <reaction evidence="6">
        <text>alpha-D-glucosamine 1-phosphate + acetyl-CoA = N-acetyl-alpha-D-glucosamine 1-phosphate + CoA + H(+)</text>
        <dbReference type="Rhea" id="RHEA:13725"/>
        <dbReference type="ChEBI" id="CHEBI:15378"/>
        <dbReference type="ChEBI" id="CHEBI:57287"/>
        <dbReference type="ChEBI" id="CHEBI:57288"/>
        <dbReference type="ChEBI" id="CHEBI:57776"/>
        <dbReference type="ChEBI" id="CHEBI:58516"/>
        <dbReference type="EC" id="2.3.1.157"/>
    </reaction>
</comment>
<dbReference type="Pfam" id="PF12804">
    <property type="entry name" value="NTP_transf_3"/>
    <property type="match status" value="1"/>
</dbReference>
<keyword evidence="3" id="KW-0808">Transferase</keyword>
<comment type="catalytic activity">
    <reaction evidence="7">
        <text>N-acetyl-alpha-D-glucosamine 1-phosphate + UTP + H(+) = UDP-N-acetyl-alpha-D-glucosamine + diphosphate</text>
        <dbReference type="Rhea" id="RHEA:13509"/>
        <dbReference type="ChEBI" id="CHEBI:15378"/>
        <dbReference type="ChEBI" id="CHEBI:33019"/>
        <dbReference type="ChEBI" id="CHEBI:46398"/>
        <dbReference type="ChEBI" id="CHEBI:57705"/>
        <dbReference type="ChEBI" id="CHEBI:57776"/>
        <dbReference type="EC" id="2.7.7.23"/>
    </reaction>
</comment>
<evidence type="ECO:0000256" key="8">
    <source>
        <dbReference type="ARBA" id="ARBA00049628"/>
    </source>
</evidence>
<sequence length="255" mass="28912">MLQKNSHPKIGAIILAAGHGTRMNSDIPKVMHMLDGKPLVDHVVTHVEETGICEKPVLVVSSKHSYVQDHLGDRARYVVQSEQLGTGHATSMAREILEGKVEHVVVLYGDMPFVSSDSIFRLVERHVERENAITLMTITVPDFEGKYAPFYSFSRIIRREQDGHIARDVQKKDCTPEELEIKELNPCYFCFRSEWLWGHIDKLTTDNAQGEYYLTDLLQMAIDNHEKISSIAIDPMEAIGVNTKDDLEVAQKLLK</sequence>
<comment type="similarity">
    <text evidence="1">In the C-terminal section; belongs to the transferase hexapeptide repeat family.</text>
</comment>
<evidence type="ECO:0000256" key="7">
    <source>
        <dbReference type="ARBA" id="ARBA00048493"/>
    </source>
</evidence>
<dbReference type="InterPro" id="IPR050065">
    <property type="entry name" value="GlmU-like"/>
</dbReference>
<evidence type="ECO:0000256" key="3">
    <source>
        <dbReference type="ARBA" id="ARBA00022679"/>
    </source>
</evidence>
<name>A0A2H0N601_9BACT</name>
<evidence type="ECO:0000256" key="4">
    <source>
        <dbReference type="ARBA" id="ARBA00022695"/>
    </source>
</evidence>
<feature type="domain" description="MobA-like NTP transferase" evidence="9">
    <location>
        <begin position="12"/>
        <end position="147"/>
    </location>
</feature>
<evidence type="ECO:0000256" key="6">
    <source>
        <dbReference type="ARBA" id="ARBA00048247"/>
    </source>
</evidence>
<dbReference type="Proteomes" id="UP000229600">
    <property type="component" value="Unassembled WGS sequence"/>
</dbReference>
<keyword evidence="4" id="KW-0548">Nucleotidyltransferase</keyword>
<dbReference type="SUPFAM" id="SSF53448">
    <property type="entry name" value="Nucleotide-diphospho-sugar transferases"/>
    <property type="match status" value="1"/>
</dbReference>
<dbReference type="CDD" id="cd02540">
    <property type="entry name" value="GT2_GlmU_N_bac"/>
    <property type="match status" value="1"/>
</dbReference>
<proteinExistence type="inferred from homology"/>
<dbReference type="InterPro" id="IPR029044">
    <property type="entry name" value="Nucleotide-diphossugar_trans"/>
</dbReference>
<dbReference type="EMBL" id="PCWN01000005">
    <property type="protein sequence ID" value="PIR04324.1"/>
    <property type="molecule type" value="Genomic_DNA"/>
</dbReference>
<dbReference type="GO" id="GO:0019134">
    <property type="term" value="F:glucosamine-1-phosphate N-acetyltransferase activity"/>
    <property type="evidence" value="ECO:0007669"/>
    <property type="project" value="UniProtKB-EC"/>
</dbReference>
<comment type="similarity">
    <text evidence="2">In the N-terminal section; belongs to the N-acetylglucosamine-1-phosphate uridyltransferase family.</text>
</comment>
<protein>
    <recommendedName>
        <fullName evidence="9">MobA-like NTP transferase domain-containing protein</fullName>
    </recommendedName>
</protein>
<dbReference type="PANTHER" id="PTHR43584:SF3">
    <property type="entry name" value="BIFUNCTIONAL PROTEIN GLMU"/>
    <property type="match status" value="1"/>
</dbReference>
<evidence type="ECO:0000256" key="2">
    <source>
        <dbReference type="ARBA" id="ARBA00007947"/>
    </source>
</evidence>
<dbReference type="InterPro" id="IPR025877">
    <property type="entry name" value="MobA-like_NTP_Trfase"/>
</dbReference>
<dbReference type="GO" id="GO:0003977">
    <property type="term" value="F:UDP-N-acetylglucosamine diphosphorylase activity"/>
    <property type="evidence" value="ECO:0007669"/>
    <property type="project" value="UniProtKB-EC"/>
</dbReference>
<comment type="function">
    <text evidence="8">Catalyzes the last two sequential reactions in the de novo biosynthetic pathway for UDP-N-acetylglucosamine (UDP-GlcNAc). The C-terminal domain catalyzes the transfer of acetyl group from acetyl coenzyme A to glucosamine-1-phosphate (GlcN-1-P) to produce N-acetylglucosamine-1-phosphate (GlcNAc-1-P), which is converted into UDP-GlcNAc by the transfer of uridine 5-monophosphate (from uridine 5-triphosphate), a reaction catalyzed by the N-terminal domain.</text>
</comment>
<evidence type="ECO:0000259" key="9">
    <source>
        <dbReference type="Pfam" id="PF12804"/>
    </source>
</evidence>
<dbReference type="Gene3D" id="3.90.550.10">
    <property type="entry name" value="Spore Coat Polysaccharide Biosynthesis Protein SpsA, Chain A"/>
    <property type="match status" value="1"/>
</dbReference>
<keyword evidence="5" id="KW-0012">Acyltransferase</keyword>
<evidence type="ECO:0000313" key="11">
    <source>
        <dbReference type="Proteomes" id="UP000229600"/>
    </source>
</evidence>
<organism evidence="10 11">
    <name type="scientific">Candidatus Magasanikbacteria bacterium CG11_big_fil_rev_8_21_14_0_20_39_34</name>
    <dbReference type="NCBI Taxonomy" id="1974653"/>
    <lineage>
        <taxon>Bacteria</taxon>
        <taxon>Candidatus Magasanikiibacteriota</taxon>
    </lineage>
</organism>
<reference evidence="10 11" key="1">
    <citation type="submission" date="2017-09" db="EMBL/GenBank/DDBJ databases">
        <title>Depth-based differentiation of microbial function through sediment-hosted aquifers and enrichment of novel symbionts in the deep terrestrial subsurface.</title>
        <authorList>
            <person name="Probst A.J."/>
            <person name="Ladd B."/>
            <person name="Jarett J.K."/>
            <person name="Geller-Mcgrath D.E."/>
            <person name="Sieber C.M."/>
            <person name="Emerson J.B."/>
            <person name="Anantharaman K."/>
            <person name="Thomas B.C."/>
            <person name="Malmstrom R."/>
            <person name="Stieglmeier M."/>
            <person name="Klingl A."/>
            <person name="Woyke T."/>
            <person name="Ryan C.M."/>
            <person name="Banfield J.F."/>
        </authorList>
    </citation>
    <scope>NUCLEOTIDE SEQUENCE [LARGE SCALE GENOMIC DNA]</scope>
    <source>
        <strain evidence="10">CG11_big_fil_rev_8_21_14_0_20_39_34</strain>
    </source>
</reference>
<accession>A0A2H0N601</accession>
<dbReference type="AlphaFoldDB" id="A0A2H0N601"/>